<dbReference type="PROSITE" id="PS51918">
    <property type="entry name" value="RADICAL_SAM"/>
    <property type="match status" value="1"/>
</dbReference>
<dbReference type="InterPro" id="IPR034505">
    <property type="entry name" value="Coproporphyrinogen-III_oxidase"/>
</dbReference>
<dbReference type="Pfam" id="PF04055">
    <property type="entry name" value="Radical_SAM"/>
    <property type="match status" value="1"/>
</dbReference>
<dbReference type="GO" id="GO:0051539">
    <property type="term" value="F:4 iron, 4 sulfur cluster binding"/>
    <property type="evidence" value="ECO:0007669"/>
    <property type="project" value="UniProtKB-UniRule"/>
</dbReference>
<dbReference type="NCBIfam" id="TIGR00539">
    <property type="entry name" value="hemN_rel"/>
    <property type="match status" value="1"/>
</dbReference>
<dbReference type="InterPro" id="IPR010723">
    <property type="entry name" value="HemN_C"/>
</dbReference>
<organism evidence="11 12">
    <name type="scientific">Halanaerobacter jeridensis</name>
    <dbReference type="NCBI Taxonomy" id="706427"/>
    <lineage>
        <taxon>Bacteria</taxon>
        <taxon>Bacillati</taxon>
        <taxon>Bacillota</taxon>
        <taxon>Clostridia</taxon>
        <taxon>Halanaerobiales</taxon>
        <taxon>Halobacteroidaceae</taxon>
        <taxon>Halanaerobacter</taxon>
    </lineage>
</organism>
<dbReference type="CDD" id="cd01335">
    <property type="entry name" value="Radical_SAM"/>
    <property type="match status" value="1"/>
</dbReference>
<dbReference type="SUPFAM" id="SSF102114">
    <property type="entry name" value="Radical SAM enzymes"/>
    <property type="match status" value="1"/>
</dbReference>
<evidence type="ECO:0000256" key="8">
    <source>
        <dbReference type="ARBA" id="ARBA00023186"/>
    </source>
</evidence>
<name>A0A938XR79_9FIRM</name>
<dbReference type="GO" id="GO:0005737">
    <property type="term" value="C:cytoplasm"/>
    <property type="evidence" value="ECO:0007669"/>
    <property type="project" value="UniProtKB-SubCell"/>
</dbReference>
<evidence type="ECO:0000313" key="12">
    <source>
        <dbReference type="Proteomes" id="UP000774000"/>
    </source>
</evidence>
<dbReference type="GO" id="GO:0006779">
    <property type="term" value="P:porphyrin-containing compound biosynthetic process"/>
    <property type="evidence" value="ECO:0007669"/>
    <property type="project" value="InterPro"/>
</dbReference>
<dbReference type="EMBL" id="JAFBDQ010000004">
    <property type="protein sequence ID" value="MBM7556229.1"/>
    <property type="molecule type" value="Genomic_DNA"/>
</dbReference>
<dbReference type="SFLD" id="SFLDF00562">
    <property type="entry name" value="HemN-like__clustered_with_heat"/>
    <property type="match status" value="1"/>
</dbReference>
<accession>A0A938XR79</accession>
<keyword evidence="3 9" id="KW-0349">Heme</keyword>
<dbReference type="PANTHER" id="PTHR13932">
    <property type="entry name" value="COPROPORPHYRINIGEN III OXIDASE"/>
    <property type="match status" value="1"/>
</dbReference>
<comment type="caution">
    <text evidence="11">The sequence shown here is derived from an EMBL/GenBank/DDBJ whole genome shotgun (WGS) entry which is preliminary data.</text>
</comment>
<dbReference type="RefSeq" id="WP_204700946.1">
    <property type="nucleotide sequence ID" value="NZ_JAFBDQ010000004.1"/>
</dbReference>
<keyword evidence="11" id="KW-0560">Oxidoreductase</keyword>
<keyword evidence="5 9" id="KW-0479">Metal-binding</keyword>
<keyword evidence="9" id="KW-0963">Cytoplasm</keyword>
<proteinExistence type="inferred from homology"/>
<protein>
    <recommendedName>
        <fullName evidence="2 9">Heme chaperone HemW</fullName>
    </recommendedName>
</protein>
<keyword evidence="4 9" id="KW-0949">S-adenosyl-L-methionine</keyword>
<evidence type="ECO:0000256" key="4">
    <source>
        <dbReference type="ARBA" id="ARBA00022691"/>
    </source>
</evidence>
<dbReference type="PANTHER" id="PTHR13932:SF5">
    <property type="entry name" value="RADICAL S-ADENOSYL METHIONINE DOMAIN-CONTAINING PROTEIN 1, MITOCHONDRIAL"/>
    <property type="match status" value="1"/>
</dbReference>
<keyword evidence="7 9" id="KW-0411">Iron-sulfur</keyword>
<sequence length="380" mass="43754">MTEDYGLYIHIPFCAQKCHYCDFNSIAADDDLISRYLDALKKEIKLVADKYYSPQLQTIYIGGGTPSILSGQDLSTILNQCRQKFDLNSNLEITMEANPGTLSEEQLRLTKQAGVNRLSLGVQSFNNQFLTKLGRIHSKDDVITSYRLARELDFDNISFDLMFALPGQSLNQWENTLQQAIELGPEHISAYNLKIEPNTVFAQWLEEGKIEKISEELDLKMYRRTIELLEENNYYQYEISNFSQPGYNSRHNKIYWQNQEYLALGPGAHFYDGQFRGYNITDIKDYCHHLEAGQLAIAEQNKLSRVEKIEETLILGLRLNQGISLAEFKKKFNQSLTEIYEIEIQKLVGQDLINQSKGRLFLTDHGREIANQVLSSFILS</sequence>
<dbReference type="AlphaFoldDB" id="A0A938XR79"/>
<feature type="domain" description="Radical SAM core" evidence="10">
    <location>
        <begin position="1"/>
        <end position="235"/>
    </location>
</feature>
<comment type="subcellular location">
    <subcellularLocation>
        <location evidence="9">Cytoplasm</location>
    </subcellularLocation>
</comment>
<keyword evidence="12" id="KW-1185">Reference proteome</keyword>
<evidence type="ECO:0000256" key="6">
    <source>
        <dbReference type="ARBA" id="ARBA00023004"/>
    </source>
</evidence>
<dbReference type="GO" id="GO:0046872">
    <property type="term" value="F:metal ion binding"/>
    <property type="evidence" value="ECO:0007669"/>
    <property type="project" value="UniProtKB-UniRule"/>
</dbReference>
<evidence type="ECO:0000256" key="3">
    <source>
        <dbReference type="ARBA" id="ARBA00022617"/>
    </source>
</evidence>
<dbReference type="InterPro" id="IPR013785">
    <property type="entry name" value="Aldolase_TIM"/>
</dbReference>
<dbReference type="InterPro" id="IPR006638">
    <property type="entry name" value="Elp3/MiaA/NifB-like_rSAM"/>
</dbReference>
<dbReference type="InterPro" id="IPR007197">
    <property type="entry name" value="rSAM"/>
</dbReference>
<evidence type="ECO:0000256" key="5">
    <source>
        <dbReference type="ARBA" id="ARBA00022723"/>
    </source>
</evidence>
<dbReference type="Proteomes" id="UP000774000">
    <property type="component" value="Unassembled WGS sequence"/>
</dbReference>
<dbReference type="SFLD" id="SFLDS00029">
    <property type="entry name" value="Radical_SAM"/>
    <property type="match status" value="1"/>
</dbReference>
<evidence type="ECO:0000256" key="9">
    <source>
        <dbReference type="RuleBase" id="RU364116"/>
    </source>
</evidence>
<evidence type="ECO:0000256" key="1">
    <source>
        <dbReference type="ARBA" id="ARBA00006100"/>
    </source>
</evidence>
<comment type="function">
    <text evidence="9">Probably acts as a heme chaperone, transferring heme to an unknown acceptor. Binds one molecule of heme per monomer, possibly covalently. Binds 1 [4Fe-4S] cluster. The cluster is coordinated with 3 cysteines and an exchangeable S-adenosyl-L-methionine.</text>
</comment>
<keyword evidence="9" id="KW-0004">4Fe-4S</keyword>
<evidence type="ECO:0000259" key="10">
    <source>
        <dbReference type="PROSITE" id="PS51918"/>
    </source>
</evidence>
<evidence type="ECO:0000313" key="11">
    <source>
        <dbReference type="EMBL" id="MBM7556229.1"/>
    </source>
</evidence>
<dbReference type="GO" id="GO:0004109">
    <property type="term" value="F:coproporphyrinogen oxidase activity"/>
    <property type="evidence" value="ECO:0007669"/>
    <property type="project" value="InterPro"/>
</dbReference>
<dbReference type="InterPro" id="IPR004559">
    <property type="entry name" value="HemW-like"/>
</dbReference>
<reference evidence="11" key="1">
    <citation type="submission" date="2021-01" db="EMBL/GenBank/DDBJ databases">
        <title>Genomic Encyclopedia of Type Strains, Phase IV (KMG-IV): sequencing the most valuable type-strain genomes for metagenomic binning, comparative biology and taxonomic classification.</title>
        <authorList>
            <person name="Goeker M."/>
        </authorList>
    </citation>
    <scope>NUCLEOTIDE SEQUENCE</scope>
    <source>
        <strain evidence="11">DSM 23230</strain>
    </source>
</reference>
<dbReference type="SMART" id="SM00729">
    <property type="entry name" value="Elp3"/>
    <property type="match status" value="1"/>
</dbReference>
<dbReference type="InterPro" id="IPR058240">
    <property type="entry name" value="rSAM_sf"/>
</dbReference>
<dbReference type="SFLD" id="SFLDF00288">
    <property type="entry name" value="HemN-like__clustered_with_nucl"/>
    <property type="match status" value="1"/>
</dbReference>
<evidence type="ECO:0000256" key="2">
    <source>
        <dbReference type="ARBA" id="ARBA00017228"/>
    </source>
</evidence>
<gene>
    <name evidence="11" type="ORF">JOC47_001065</name>
</gene>
<dbReference type="SFLD" id="SFLDG01082">
    <property type="entry name" value="B12-binding_domain_containing"/>
    <property type="match status" value="1"/>
</dbReference>
<keyword evidence="6 9" id="KW-0408">Iron</keyword>
<dbReference type="SFLD" id="SFLDG01065">
    <property type="entry name" value="anaerobic_coproporphyrinogen-I"/>
    <property type="match status" value="1"/>
</dbReference>
<keyword evidence="8 9" id="KW-0143">Chaperone</keyword>
<comment type="similarity">
    <text evidence="1">Belongs to the anaerobic coproporphyrinogen-III oxidase family. HemW subfamily.</text>
</comment>
<dbReference type="Pfam" id="PF06969">
    <property type="entry name" value="HemN_C"/>
    <property type="match status" value="1"/>
</dbReference>
<dbReference type="Gene3D" id="3.20.20.70">
    <property type="entry name" value="Aldolase class I"/>
    <property type="match status" value="1"/>
</dbReference>
<evidence type="ECO:0000256" key="7">
    <source>
        <dbReference type="ARBA" id="ARBA00023014"/>
    </source>
</evidence>